<feature type="region of interest" description="Disordered" evidence="1">
    <location>
        <begin position="289"/>
        <end position="318"/>
    </location>
</feature>
<evidence type="ECO:0000256" key="1">
    <source>
        <dbReference type="SAM" id="MobiDB-lite"/>
    </source>
</evidence>
<gene>
    <name evidence="2" type="ORF">PAPYR_5265</name>
</gene>
<evidence type="ECO:0000313" key="3">
    <source>
        <dbReference type="Proteomes" id="UP001141327"/>
    </source>
</evidence>
<protein>
    <submittedName>
        <fullName evidence="2">Uncharacterized protein</fullName>
    </submittedName>
</protein>
<reference evidence="2" key="1">
    <citation type="journal article" date="2022" name="bioRxiv">
        <title>Genomics of Preaxostyla Flagellates Illuminates Evolutionary Transitions and the Path Towards Mitochondrial Loss.</title>
        <authorList>
            <person name="Novak L.V.F."/>
            <person name="Treitli S.C."/>
            <person name="Pyrih J."/>
            <person name="Halakuc P."/>
            <person name="Pipaliya S.V."/>
            <person name="Vacek V."/>
            <person name="Brzon O."/>
            <person name="Soukal P."/>
            <person name="Eme L."/>
            <person name="Dacks J.B."/>
            <person name="Karnkowska A."/>
            <person name="Elias M."/>
            <person name="Hampl V."/>
        </authorList>
    </citation>
    <scope>NUCLEOTIDE SEQUENCE</scope>
    <source>
        <strain evidence="2">RCP-MX</strain>
    </source>
</reference>
<sequence>MRRPPRFGGPLAEHMRRLAERVDASVAQHSRRVADLTRRLEAIRVDPTGGPCCDAPPLVVDIARGSQPPPPPPESRQDRVDTARGSQPPSSPAIPRIGSPPIASPPRAPFPVVIPAVDIAHRIAHITTPPSVDITVITTQAGITQLERAMAELRGQMGTVLTKHSDLSGRHEQLGQRYEQLQTVVRERSSVFVRLACKDASTHASTFRVLDIYVRMARTAPAEKVALTRQLDGLRANLQVLKDQITLRDHTIREQRYELEESRAQGHRHTSALRAQLVDCAATLHDLTRPTATAAPSSGGPDAFPPPRGDHRYPPRPAAGYATQASAVLLQRLAADGAAESGLRSWTTLPPVRVGL</sequence>
<dbReference type="EMBL" id="JAPMOS010000024">
    <property type="protein sequence ID" value="KAJ4458971.1"/>
    <property type="molecule type" value="Genomic_DNA"/>
</dbReference>
<dbReference type="Proteomes" id="UP001141327">
    <property type="component" value="Unassembled WGS sequence"/>
</dbReference>
<accession>A0ABQ8ULW5</accession>
<evidence type="ECO:0000313" key="2">
    <source>
        <dbReference type="EMBL" id="KAJ4458971.1"/>
    </source>
</evidence>
<organism evidence="2 3">
    <name type="scientific">Paratrimastix pyriformis</name>
    <dbReference type="NCBI Taxonomy" id="342808"/>
    <lineage>
        <taxon>Eukaryota</taxon>
        <taxon>Metamonada</taxon>
        <taxon>Preaxostyla</taxon>
        <taxon>Paratrimastigidae</taxon>
        <taxon>Paratrimastix</taxon>
    </lineage>
</organism>
<name>A0ABQ8ULW5_9EUKA</name>
<proteinExistence type="predicted"/>
<keyword evidence="3" id="KW-1185">Reference proteome</keyword>
<feature type="region of interest" description="Disordered" evidence="1">
    <location>
        <begin position="44"/>
        <end position="103"/>
    </location>
</feature>
<comment type="caution">
    <text evidence="2">The sequence shown here is derived from an EMBL/GenBank/DDBJ whole genome shotgun (WGS) entry which is preliminary data.</text>
</comment>